<accession>A0ABQ7JBB5</accession>
<evidence type="ECO:0000313" key="2">
    <source>
        <dbReference type="Proteomes" id="UP000823046"/>
    </source>
</evidence>
<gene>
    <name evidence="1" type="ORF">IE077_000312</name>
</gene>
<dbReference type="Proteomes" id="UP000823046">
    <property type="component" value="Unassembled WGS sequence"/>
</dbReference>
<protein>
    <submittedName>
        <fullName evidence="1">Uncharacterized protein</fullName>
    </submittedName>
</protein>
<keyword evidence="2" id="KW-1185">Reference proteome</keyword>
<comment type="caution">
    <text evidence="1">The sequence shown here is derived from an EMBL/GenBank/DDBJ whole genome shotgun (WGS) entry which is preliminary data.</text>
</comment>
<name>A0ABQ7JBB5_9APIC</name>
<proteinExistence type="predicted"/>
<reference evidence="1 2" key="1">
    <citation type="journal article" date="2020" name="bioRxiv">
        <title>Metabolic contributions of an alphaproteobacterial endosymbiont in the apicomplexan Cardiosporidium cionae.</title>
        <authorList>
            <person name="Hunter E.S."/>
            <person name="Paight C.J."/>
            <person name="Lane C.E."/>
        </authorList>
    </citation>
    <scope>NUCLEOTIDE SEQUENCE [LARGE SCALE GENOMIC DNA]</scope>
    <source>
        <strain evidence="1">ESH_2018</strain>
    </source>
</reference>
<sequence length="528" mass="60077">MDNDTPLIDTSVASLDLNHLDSNHIIPKNADDPVDSLKKKLAPLSENLCTNFSNHATNVKMEQMECSWDNIEMVPDDLERASTKDEFLDHPVAVEDSGSIMDSFALIEILGNHSNGGDLGGFCCSLCSDPYQLQFEPPGNPQLIEARCACGYRIYMRDGAEWRQCIMQHVASHSLTGKQDLPCAPNIVCATCSRKLITTRFLDKARSRVIMSCSCGSRNYDREGHWWIRRGNTKQRKAPVVQCSDCGRRMWVHTWFDDLGTKVKMLCKCGYRNYSKQNNIWVRSPRWKRPVPHIVCSECSKKMYMSQWLNSEGTKVKMKCECGCKTLVSKNGLWVRSDWSQRLSELKLEKEPLHELKDYDSSFRKNKGIQTIKDKQISNEQYSTVKKSREGSSQMIFRYNSIADLVKEQLTGETSILDFLNLLSCLPTSTWFSDENSRLKAEKISMWAREFSDIIKDSSPVDAKRVQEVLKDCAQRLVVQFNEAGFLRSNLTFNVNSMPPESECDENTAGKQSGYTQEIQLSGHAILS</sequence>
<organism evidence="1 2">
    <name type="scientific">Cardiosporidium cionae</name>
    <dbReference type="NCBI Taxonomy" id="476202"/>
    <lineage>
        <taxon>Eukaryota</taxon>
        <taxon>Sar</taxon>
        <taxon>Alveolata</taxon>
        <taxon>Apicomplexa</taxon>
        <taxon>Aconoidasida</taxon>
        <taxon>Nephromycida</taxon>
        <taxon>Cardiosporidium</taxon>
    </lineage>
</organism>
<dbReference type="EMBL" id="JADAQX010000198">
    <property type="protein sequence ID" value="KAF8821292.1"/>
    <property type="molecule type" value="Genomic_DNA"/>
</dbReference>
<evidence type="ECO:0000313" key="1">
    <source>
        <dbReference type="EMBL" id="KAF8821292.1"/>
    </source>
</evidence>